<dbReference type="InterPro" id="IPR042094">
    <property type="entry name" value="T2SS_GspF_sf"/>
</dbReference>
<evidence type="ECO:0000256" key="2">
    <source>
        <dbReference type="ARBA" id="ARBA00005745"/>
    </source>
</evidence>
<dbReference type="GO" id="GO:0005886">
    <property type="term" value="C:plasma membrane"/>
    <property type="evidence" value="ECO:0007669"/>
    <property type="project" value="UniProtKB-SubCell"/>
</dbReference>
<dbReference type="PRINTS" id="PR00812">
    <property type="entry name" value="BCTERIALGSPF"/>
</dbReference>
<keyword evidence="6 7" id="KW-0472">Membrane</keyword>
<dbReference type="EMBL" id="DXET01000045">
    <property type="protein sequence ID" value="HIX80695.1"/>
    <property type="molecule type" value="Genomic_DNA"/>
</dbReference>
<evidence type="ECO:0000256" key="4">
    <source>
        <dbReference type="ARBA" id="ARBA00022692"/>
    </source>
</evidence>
<reference evidence="9" key="2">
    <citation type="submission" date="2021-04" db="EMBL/GenBank/DDBJ databases">
        <authorList>
            <person name="Gilroy R."/>
        </authorList>
    </citation>
    <scope>NUCLEOTIDE SEQUENCE</scope>
    <source>
        <strain evidence="9">ChiGjej1B1-14440</strain>
    </source>
</reference>
<feature type="domain" description="Type II secretion system protein GspF" evidence="8">
    <location>
        <begin position="8"/>
        <end position="124"/>
    </location>
</feature>
<keyword evidence="3" id="KW-1003">Cell membrane</keyword>
<feature type="transmembrane region" description="Helical" evidence="7">
    <location>
        <begin position="302"/>
        <end position="324"/>
    </location>
</feature>
<dbReference type="AlphaFoldDB" id="A0A9D2BL37"/>
<dbReference type="PANTHER" id="PTHR30012">
    <property type="entry name" value="GENERAL SECRETION PATHWAY PROTEIN"/>
    <property type="match status" value="1"/>
</dbReference>
<feature type="transmembrane region" description="Helical" evidence="7">
    <location>
        <begin position="101"/>
        <end position="123"/>
    </location>
</feature>
<evidence type="ECO:0000256" key="1">
    <source>
        <dbReference type="ARBA" id="ARBA00004651"/>
    </source>
</evidence>
<evidence type="ECO:0000313" key="10">
    <source>
        <dbReference type="Proteomes" id="UP000886724"/>
    </source>
</evidence>
<accession>A0A9D2BL37</accession>
<organism evidence="9 10">
    <name type="scientific">Candidatus Erysipelatoclostridium merdavium</name>
    <dbReference type="NCBI Taxonomy" id="2838566"/>
    <lineage>
        <taxon>Bacteria</taxon>
        <taxon>Bacillati</taxon>
        <taxon>Bacillota</taxon>
        <taxon>Erysipelotrichia</taxon>
        <taxon>Erysipelotrichales</taxon>
        <taxon>Erysipelotrichales incertae sedis</taxon>
    </lineage>
</organism>
<comment type="caution">
    <text evidence="9">The sequence shown here is derived from an EMBL/GenBank/DDBJ whole genome shotgun (WGS) entry which is preliminary data.</text>
</comment>
<proteinExistence type="inferred from homology"/>
<sequence>MNDDYRLLENIAIFLNQGYLIEDILQLCQAVSKNPNINSIKKALNEGYSLDEAIIQSNFNHLFIEFFKFFRLDNNISKAILQSLKIWKKMSETKTKLKKQLTYPCILIIFLVAFSIFIIYGLLPSVSQLFLEFDITPGFFTNLIFTLFKIIPILIIFAILILIIASSITIYAIKKQYYQLLDFLVQHVFITKATIQKYYSLKFALYYNELLEIGYDSTDIIIMLYQKIDDSDIKMLIYEIYLKILEGEDLEKIISEFIYFEPLLVTCFKLLYHDNRKQKSMSNYLTLSLDSLNHHISKIIKIAVVFVYCFTAVFVIMVYVSIIIPMMNVVNNL</sequence>
<dbReference type="PANTHER" id="PTHR30012:SF0">
    <property type="entry name" value="TYPE II SECRETION SYSTEM PROTEIN F-RELATED"/>
    <property type="match status" value="1"/>
</dbReference>
<dbReference type="Pfam" id="PF00482">
    <property type="entry name" value="T2SSF"/>
    <property type="match status" value="1"/>
</dbReference>
<feature type="transmembrane region" description="Helical" evidence="7">
    <location>
        <begin position="143"/>
        <end position="173"/>
    </location>
</feature>
<comment type="subcellular location">
    <subcellularLocation>
        <location evidence="1">Cell membrane</location>
        <topology evidence="1">Multi-pass membrane protein</topology>
    </subcellularLocation>
</comment>
<dbReference type="Gene3D" id="1.20.81.30">
    <property type="entry name" value="Type II secretion system (T2SS), domain F"/>
    <property type="match status" value="1"/>
</dbReference>
<evidence type="ECO:0000256" key="3">
    <source>
        <dbReference type="ARBA" id="ARBA00022475"/>
    </source>
</evidence>
<comment type="similarity">
    <text evidence="2">Belongs to the GSP F family.</text>
</comment>
<protein>
    <submittedName>
        <fullName evidence="9">Type II secretion system F family protein</fullName>
    </submittedName>
</protein>
<keyword evidence="4 7" id="KW-0812">Transmembrane</keyword>
<dbReference type="InterPro" id="IPR003004">
    <property type="entry name" value="GspF/PilC"/>
</dbReference>
<gene>
    <name evidence="9" type="ORF">H9980_01840</name>
</gene>
<dbReference type="InterPro" id="IPR018076">
    <property type="entry name" value="T2SS_GspF_dom"/>
</dbReference>
<name>A0A9D2BL37_9FIRM</name>
<keyword evidence="5 7" id="KW-1133">Transmembrane helix</keyword>
<evidence type="ECO:0000256" key="7">
    <source>
        <dbReference type="SAM" id="Phobius"/>
    </source>
</evidence>
<evidence type="ECO:0000256" key="6">
    <source>
        <dbReference type="ARBA" id="ARBA00023136"/>
    </source>
</evidence>
<evidence type="ECO:0000259" key="8">
    <source>
        <dbReference type="Pfam" id="PF00482"/>
    </source>
</evidence>
<reference evidence="9" key="1">
    <citation type="journal article" date="2021" name="PeerJ">
        <title>Extensive microbial diversity within the chicken gut microbiome revealed by metagenomics and culture.</title>
        <authorList>
            <person name="Gilroy R."/>
            <person name="Ravi A."/>
            <person name="Getino M."/>
            <person name="Pursley I."/>
            <person name="Horton D.L."/>
            <person name="Alikhan N.F."/>
            <person name="Baker D."/>
            <person name="Gharbi K."/>
            <person name="Hall N."/>
            <person name="Watson M."/>
            <person name="Adriaenssens E.M."/>
            <person name="Foster-Nyarko E."/>
            <person name="Jarju S."/>
            <person name="Secka A."/>
            <person name="Antonio M."/>
            <person name="Oren A."/>
            <person name="Chaudhuri R.R."/>
            <person name="La Ragione R."/>
            <person name="Hildebrand F."/>
            <person name="Pallen M.J."/>
        </authorList>
    </citation>
    <scope>NUCLEOTIDE SEQUENCE</scope>
    <source>
        <strain evidence="9">ChiGjej1B1-14440</strain>
    </source>
</reference>
<evidence type="ECO:0000313" key="9">
    <source>
        <dbReference type="EMBL" id="HIX80695.1"/>
    </source>
</evidence>
<evidence type="ECO:0000256" key="5">
    <source>
        <dbReference type="ARBA" id="ARBA00022989"/>
    </source>
</evidence>
<dbReference type="Proteomes" id="UP000886724">
    <property type="component" value="Unassembled WGS sequence"/>
</dbReference>